<protein>
    <submittedName>
        <fullName evidence="1">Uncharacterized protein</fullName>
    </submittedName>
</protein>
<sequence length="134" mass="15352">MFDWAENLDDAVKTSTPIRDDIDIETILLKPCLDLDPKRRVTPREAFKNPFLSMGHLADVMDFSMYADEALEFMTVSPLNHLSESDYFLSDTDMDLSEGDGLAAEYEDDKEDSVTMWCPPLLHITEQLLLEIPY</sequence>
<reference evidence="1" key="1">
    <citation type="submission" date="2020-04" db="EMBL/GenBank/DDBJ databases">
        <title>A chromosome-scale assembly and high-density genetic map of the yellow drum (Nibea albiflora) genome.</title>
        <authorList>
            <person name="Xu D."/>
            <person name="Zhang W."/>
            <person name="Chen R."/>
            <person name="Tan P."/>
            <person name="Wang L."/>
            <person name="Song H."/>
            <person name="Tian L."/>
            <person name="Zhu Q."/>
            <person name="Wang B."/>
        </authorList>
    </citation>
    <scope>NUCLEOTIDE SEQUENCE</scope>
    <source>
        <strain evidence="1">ZJHYS-2018</strain>
    </source>
</reference>
<evidence type="ECO:0000313" key="1">
    <source>
        <dbReference type="EMBL" id="KAG8008911.1"/>
    </source>
</evidence>
<name>A0ACB7F445_NIBAL</name>
<dbReference type="Proteomes" id="UP000805704">
    <property type="component" value="Chromosome 18"/>
</dbReference>
<dbReference type="EMBL" id="CM024806">
    <property type="protein sequence ID" value="KAG8008911.1"/>
    <property type="molecule type" value="Genomic_DNA"/>
</dbReference>
<organism evidence="1 2">
    <name type="scientific">Nibea albiflora</name>
    <name type="common">Yellow drum</name>
    <name type="synonym">Corvina albiflora</name>
    <dbReference type="NCBI Taxonomy" id="240163"/>
    <lineage>
        <taxon>Eukaryota</taxon>
        <taxon>Metazoa</taxon>
        <taxon>Chordata</taxon>
        <taxon>Craniata</taxon>
        <taxon>Vertebrata</taxon>
        <taxon>Euteleostomi</taxon>
        <taxon>Actinopterygii</taxon>
        <taxon>Neopterygii</taxon>
        <taxon>Teleostei</taxon>
        <taxon>Neoteleostei</taxon>
        <taxon>Acanthomorphata</taxon>
        <taxon>Eupercaria</taxon>
        <taxon>Sciaenidae</taxon>
        <taxon>Nibea</taxon>
    </lineage>
</organism>
<evidence type="ECO:0000313" key="2">
    <source>
        <dbReference type="Proteomes" id="UP000805704"/>
    </source>
</evidence>
<proteinExistence type="predicted"/>
<accession>A0ACB7F445</accession>
<comment type="caution">
    <text evidence="1">The sequence shown here is derived from an EMBL/GenBank/DDBJ whole genome shotgun (WGS) entry which is preliminary data.</text>
</comment>
<gene>
    <name evidence="1" type="ORF">GBF38_011459</name>
</gene>
<keyword evidence="2" id="KW-1185">Reference proteome</keyword>